<accession>A0A291GZL5</accession>
<dbReference type="RefSeq" id="WP_096800119.1">
    <property type="nucleotide sequence ID" value="NZ_CP023564.1"/>
</dbReference>
<dbReference type="SUPFAM" id="SSF54909">
    <property type="entry name" value="Dimeric alpha+beta barrel"/>
    <property type="match status" value="1"/>
</dbReference>
<dbReference type="PANTHER" id="PTHR33336:SF3">
    <property type="entry name" value="ABM DOMAIN-CONTAINING PROTEIN"/>
    <property type="match status" value="1"/>
</dbReference>
<keyword evidence="3" id="KW-1185">Reference proteome</keyword>
<dbReference type="EMBL" id="CP023564">
    <property type="protein sequence ID" value="ATG55659.1"/>
    <property type="molecule type" value="Genomic_DNA"/>
</dbReference>
<dbReference type="InterPro" id="IPR007138">
    <property type="entry name" value="ABM_dom"/>
</dbReference>
<dbReference type="OrthoDB" id="5241825at2"/>
<dbReference type="PANTHER" id="PTHR33336">
    <property type="entry name" value="QUINOL MONOOXYGENASE YGIN-RELATED"/>
    <property type="match status" value="1"/>
</dbReference>
<sequence>MTVIVTAVFYPKPGKKQELAEAMRRGIEAVHTEDGCELYAIHDAEDGTITMIEKWSSEEALDTHGDSDQVKILRADVADLVEKPGLVTRMTPIPLGTDAQGSL</sequence>
<keyword evidence="2" id="KW-0560">Oxidoreductase</keyword>
<dbReference type="KEGG" id="bgg:CFK41_13405"/>
<dbReference type="Gene3D" id="3.30.70.100">
    <property type="match status" value="1"/>
</dbReference>
<dbReference type="Proteomes" id="UP000217889">
    <property type="component" value="Chromosome"/>
</dbReference>
<dbReference type="Pfam" id="PF03992">
    <property type="entry name" value="ABM"/>
    <property type="match status" value="1"/>
</dbReference>
<dbReference type="InterPro" id="IPR050744">
    <property type="entry name" value="AI-2_Isomerase_LsrG"/>
</dbReference>
<evidence type="ECO:0000313" key="2">
    <source>
        <dbReference type="EMBL" id="ATG55659.1"/>
    </source>
</evidence>
<protein>
    <submittedName>
        <fullName evidence="2">Antibiotic biosynthesis monooxygenase</fullName>
    </submittedName>
</protein>
<reference evidence="2 3" key="1">
    <citation type="journal article" date="2014" name="Int. J. Syst. Evol. Microbiol.">
        <title>Brachybacterium ginsengisoli sp. nov., isolated from soil of a ginseng field.</title>
        <authorList>
            <person name="Hoang V.A."/>
            <person name="Kim Y.J."/>
            <person name="Nguyen N.L."/>
            <person name="Yang D.C."/>
        </authorList>
    </citation>
    <scope>NUCLEOTIDE SEQUENCE [LARGE SCALE GENOMIC DNA]</scope>
    <source>
        <strain evidence="2 3">DCY80</strain>
    </source>
</reference>
<organism evidence="2 3">
    <name type="scientific">Brachybacterium ginsengisoli</name>
    <dbReference type="NCBI Taxonomy" id="1331682"/>
    <lineage>
        <taxon>Bacteria</taxon>
        <taxon>Bacillati</taxon>
        <taxon>Actinomycetota</taxon>
        <taxon>Actinomycetes</taxon>
        <taxon>Micrococcales</taxon>
        <taxon>Dermabacteraceae</taxon>
        <taxon>Brachybacterium</taxon>
    </lineage>
</organism>
<dbReference type="PROSITE" id="PS51725">
    <property type="entry name" value="ABM"/>
    <property type="match status" value="1"/>
</dbReference>
<dbReference type="InterPro" id="IPR011008">
    <property type="entry name" value="Dimeric_a/b-barrel"/>
</dbReference>
<dbReference type="GO" id="GO:0004497">
    <property type="term" value="F:monooxygenase activity"/>
    <property type="evidence" value="ECO:0007669"/>
    <property type="project" value="UniProtKB-KW"/>
</dbReference>
<name>A0A291GZL5_9MICO</name>
<dbReference type="AlphaFoldDB" id="A0A291GZL5"/>
<proteinExistence type="predicted"/>
<evidence type="ECO:0000259" key="1">
    <source>
        <dbReference type="PROSITE" id="PS51725"/>
    </source>
</evidence>
<evidence type="ECO:0000313" key="3">
    <source>
        <dbReference type="Proteomes" id="UP000217889"/>
    </source>
</evidence>
<gene>
    <name evidence="2" type="ORF">CFK41_13405</name>
</gene>
<feature type="domain" description="ABM" evidence="1">
    <location>
        <begin position="3"/>
        <end position="90"/>
    </location>
</feature>
<keyword evidence="2" id="KW-0503">Monooxygenase</keyword>